<sequence>MPTLSLLVLILLSSLIPAIANFFIPESRAGWRNSLNLVAALVKSSLVIILLVAVLRGELFEVRLALLPGIDFVLHADAWSLMFISLSSLLWLLTTLYAIGYLAHSHQRSRFFGFFSLCVFATSGIALSGNLITFLIFYELLTLATYPLVVHKGDPESIRAGRKYLAYTLFGGTLFLAGVVWLTAIAGPIEFSATGVLSGRTDLAPGVLQGVFLLLIAGLGVKAALVPLHSWLPVSMVAPAPVSALLHAVAVVKAGAFGISRIVYDVYGVEFAAVLGVTTPLAIMAATTIIYGSTVALFQDGLKRRLAFSTISQVSYIALGTAIAGPIATVGGIIHLVHQGLMKITLFFCAGNLDETLGITKVSQMNGVGRRMPWTMTAFSVAALGMIGVPPLAGFVSKWYIGFGAVESGAYWVIPVLVGSSLLNAAYFLPILYAAWFKAPDSDQTFAPRAGRLETHWMLLLPPLLTAGLSLAAGIFAKSSFSPLEWGKLIAAREYDLVAIAELSFTQFQWWIVASLLLPLALALTALIKRLNTGTLRLLPWATLPALGLALLPVDTANIVSWLFLGSVLQVDELARPFLLFTALLWLTCGIYARGYLREDPDRGRFASFFLLAMAGNFGLILAADLSSFIVFFTLMSLASYGLVVHRGDARSRQAGRVYIRLVIVGEMCLYAALVVVATESVSLSITTMAASLDNPWSMTLLMIGFGIKAGLLPLHVWLPLAHPVAPAPASAVLSGAMVAAGLLGWLRFLPLGLPGWEAWGILLTFAGLLAVFYGALVGVLQREAKVVLAYSTISQMGLMTSGVGMMLWRPELAPLLIPALALYALHHGLAKGALFLATAVTPSVANTGPVKWIALTGLLIPPLAIVGAPLTSGALAKAALKTPVVGSEIAYLLPLLILGATASTLLMVRLLILVWPGTETRPAANAPMWLGWSLSVALVLVVPWWLPGFDAATEKALAWGNVWSQSWPIVLGIVLMLAAYRMRNRFERWSIPSGDILIPLARLTSRATRGGGAWKAAHDSPIERLVSLPRQTRLALARLGRNGFNSVERSGQQLAGLGFGAVLLGLLLTMFR</sequence>
<feature type="transmembrane region" description="Helical" evidence="8">
    <location>
        <begin position="164"/>
        <end position="186"/>
    </location>
</feature>
<reference evidence="10 11" key="1">
    <citation type="submission" date="2019-06" db="EMBL/GenBank/DDBJ databases">
        <title>Genome analyses of bacteria isolated from kimchi.</title>
        <authorList>
            <person name="Lee S."/>
            <person name="Ahn S."/>
            <person name="Roh S."/>
        </authorList>
    </citation>
    <scope>NUCLEOTIDE SEQUENCE [LARGE SCALE GENOMIC DNA]</scope>
    <source>
        <strain evidence="10 11">CBA4606</strain>
    </source>
</reference>
<feature type="transmembrane region" description="Helical" evidence="8">
    <location>
        <begin position="36"/>
        <end position="59"/>
    </location>
</feature>
<keyword evidence="5 8" id="KW-1133">Transmembrane helix</keyword>
<evidence type="ECO:0000256" key="3">
    <source>
        <dbReference type="ARBA" id="ARBA00022475"/>
    </source>
</evidence>
<feature type="transmembrane region" description="Helical" evidence="8">
    <location>
        <begin position="821"/>
        <end position="841"/>
    </location>
</feature>
<comment type="subcellular location">
    <subcellularLocation>
        <location evidence="1">Cell membrane</location>
        <topology evidence="1">Multi-pass membrane protein</topology>
    </subcellularLocation>
    <subcellularLocation>
        <location evidence="7">Membrane</location>
        <topology evidence="7">Multi-pass membrane protein</topology>
    </subcellularLocation>
</comment>
<evidence type="ECO:0000256" key="8">
    <source>
        <dbReference type="SAM" id="Phobius"/>
    </source>
</evidence>
<dbReference type="RefSeq" id="WP_147184371.1">
    <property type="nucleotide sequence ID" value="NZ_CP042382.1"/>
</dbReference>
<evidence type="ECO:0000256" key="4">
    <source>
        <dbReference type="ARBA" id="ARBA00022692"/>
    </source>
</evidence>
<feature type="transmembrane region" description="Helical" evidence="8">
    <location>
        <begin position="853"/>
        <end position="872"/>
    </location>
</feature>
<evidence type="ECO:0000313" key="11">
    <source>
        <dbReference type="Proteomes" id="UP000321272"/>
    </source>
</evidence>
<feature type="transmembrane region" description="Helical" evidence="8">
    <location>
        <begin position="658"/>
        <end position="677"/>
    </location>
</feature>
<dbReference type="PRINTS" id="PR01434">
    <property type="entry name" value="NADHDHGNASE5"/>
</dbReference>
<feature type="transmembrane region" description="Helical" evidence="8">
    <location>
        <begin position="244"/>
        <end position="264"/>
    </location>
</feature>
<keyword evidence="6 8" id="KW-0472">Membrane</keyword>
<protein>
    <submittedName>
        <fullName evidence="10">Sodium:proton antiporter</fullName>
    </submittedName>
</protein>
<evidence type="ECO:0000256" key="5">
    <source>
        <dbReference type="ARBA" id="ARBA00022989"/>
    </source>
</evidence>
<feature type="transmembrane region" description="Helical" evidence="8">
    <location>
        <begin position="605"/>
        <end position="623"/>
    </location>
</feature>
<evidence type="ECO:0000256" key="2">
    <source>
        <dbReference type="ARBA" id="ARBA00005346"/>
    </source>
</evidence>
<dbReference type="OrthoDB" id="9811798at2"/>
<feature type="transmembrane region" description="Helical" evidence="8">
    <location>
        <begin position="788"/>
        <end position="809"/>
    </location>
</feature>
<dbReference type="GO" id="GO:0005886">
    <property type="term" value="C:plasma membrane"/>
    <property type="evidence" value="ECO:0007669"/>
    <property type="project" value="UniProtKB-SubCell"/>
</dbReference>
<feature type="transmembrane region" description="Helical" evidence="8">
    <location>
        <begin position="111"/>
        <end position="138"/>
    </location>
</feature>
<gene>
    <name evidence="10" type="ORF">FGL86_09690</name>
</gene>
<feature type="transmembrane region" description="Helical" evidence="8">
    <location>
        <begin position="207"/>
        <end position="232"/>
    </location>
</feature>
<feature type="transmembrane region" description="Helical" evidence="8">
    <location>
        <begin position="574"/>
        <end position="593"/>
    </location>
</feature>
<feature type="domain" description="NADH:quinone oxidoreductase/Mrp antiporter transmembrane" evidence="9">
    <location>
        <begin position="623"/>
        <end position="841"/>
    </location>
</feature>
<dbReference type="PANTHER" id="PTHR42703">
    <property type="entry name" value="NADH DEHYDROGENASE"/>
    <property type="match status" value="1"/>
</dbReference>
<evidence type="ECO:0000259" key="9">
    <source>
        <dbReference type="Pfam" id="PF00361"/>
    </source>
</evidence>
<feature type="transmembrane region" description="Helical" evidence="8">
    <location>
        <begin position="959"/>
        <end position="981"/>
    </location>
</feature>
<feature type="transmembrane region" description="Helical" evidence="8">
    <location>
        <begin position="892"/>
        <end position="916"/>
    </location>
</feature>
<dbReference type="PANTHER" id="PTHR42703:SF1">
    <property type="entry name" value="NA(+)_H(+) ANTIPORTER SUBUNIT D1"/>
    <property type="match status" value="1"/>
</dbReference>
<feature type="transmembrane region" description="Helical" evidence="8">
    <location>
        <begin position="314"/>
        <end position="337"/>
    </location>
</feature>
<dbReference type="InterPro" id="IPR050586">
    <property type="entry name" value="CPA3_Na-H_Antiporter_D"/>
</dbReference>
<feature type="transmembrane region" description="Helical" evidence="8">
    <location>
        <begin position="6"/>
        <end position="24"/>
    </location>
</feature>
<comment type="similarity">
    <text evidence="2">Belongs to the CPA3 antiporters (TC 2.A.63) subunit D family.</text>
</comment>
<feature type="transmembrane region" description="Helical" evidence="8">
    <location>
        <begin position="79"/>
        <end position="99"/>
    </location>
</feature>
<feature type="transmembrane region" description="Helical" evidence="8">
    <location>
        <begin position="1055"/>
        <end position="1072"/>
    </location>
</feature>
<feature type="transmembrane region" description="Helical" evidence="8">
    <location>
        <begin position="271"/>
        <end position="294"/>
    </location>
</feature>
<dbReference type="AlphaFoldDB" id="A0A5B8SQB8"/>
<dbReference type="KEGG" id="paur:FGL86_09690"/>
<keyword evidence="11" id="KW-1185">Reference proteome</keyword>
<evidence type="ECO:0000256" key="6">
    <source>
        <dbReference type="ARBA" id="ARBA00023136"/>
    </source>
</evidence>
<evidence type="ECO:0000313" key="10">
    <source>
        <dbReference type="EMBL" id="QEA39319.1"/>
    </source>
</evidence>
<keyword evidence="3" id="KW-1003">Cell membrane</keyword>
<feature type="transmembrane region" description="Helical" evidence="8">
    <location>
        <begin position="508"/>
        <end position="528"/>
    </location>
</feature>
<feature type="transmembrane region" description="Helical" evidence="8">
    <location>
        <begin position="629"/>
        <end position="646"/>
    </location>
</feature>
<accession>A0A5B8SQB8</accession>
<keyword evidence="4 7" id="KW-0812">Transmembrane</keyword>
<feature type="transmembrane region" description="Helical" evidence="8">
    <location>
        <begin position="726"/>
        <end position="747"/>
    </location>
</feature>
<dbReference type="InterPro" id="IPR001750">
    <property type="entry name" value="ND/Mrp_TM"/>
</dbReference>
<feature type="transmembrane region" description="Helical" evidence="8">
    <location>
        <begin position="697"/>
        <end position="719"/>
    </location>
</feature>
<feature type="transmembrane region" description="Helical" evidence="8">
    <location>
        <begin position="535"/>
        <end position="554"/>
    </location>
</feature>
<feature type="transmembrane region" description="Helical" evidence="8">
    <location>
        <begin position="759"/>
        <end position="781"/>
    </location>
</feature>
<feature type="transmembrane region" description="Helical" evidence="8">
    <location>
        <begin position="457"/>
        <end position="477"/>
    </location>
</feature>
<feature type="transmembrane region" description="Helical" evidence="8">
    <location>
        <begin position="928"/>
        <end position="947"/>
    </location>
</feature>
<name>A0A5B8SQB8_9GAMM</name>
<feature type="domain" description="NADH:quinone oxidoreductase/Mrp antiporter transmembrane" evidence="9">
    <location>
        <begin position="128"/>
        <end position="422"/>
    </location>
</feature>
<feature type="transmembrane region" description="Helical" evidence="8">
    <location>
        <begin position="374"/>
        <end position="397"/>
    </location>
</feature>
<proteinExistence type="inferred from homology"/>
<evidence type="ECO:0000256" key="1">
    <source>
        <dbReference type="ARBA" id="ARBA00004651"/>
    </source>
</evidence>
<dbReference type="Pfam" id="PF00361">
    <property type="entry name" value="Proton_antipo_M"/>
    <property type="match status" value="2"/>
</dbReference>
<dbReference type="Proteomes" id="UP000321272">
    <property type="component" value="Chromosome"/>
</dbReference>
<organism evidence="10 11">
    <name type="scientific">Pistricoccus aurantiacus</name>
    <dbReference type="NCBI Taxonomy" id="1883414"/>
    <lineage>
        <taxon>Bacteria</taxon>
        <taxon>Pseudomonadati</taxon>
        <taxon>Pseudomonadota</taxon>
        <taxon>Gammaproteobacteria</taxon>
        <taxon>Oceanospirillales</taxon>
        <taxon>Halomonadaceae</taxon>
        <taxon>Pistricoccus</taxon>
    </lineage>
</organism>
<evidence type="ECO:0000256" key="7">
    <source>
        <dbReference type="RuleBase" id="RU000320"/>
    </source>
</evidence>
<dbReference type="EMBL" id="CP042382">
    <property type="protein sequence ID" value="QEA39319.1"/>
    <property type="molecule type" value="Genomic_DNA"/>
</dbReference>
<feature type="transmembrane region" description="Helical" evidence="8">
    <location>
        <begin position="409"/>
        <end position="436"/>
    </location>
</feature>